<dbReference type="Proteomes" id="UP000247702">
    <property type="component" value="Unassembled WGS sequence"/>
</dbReference>
<evidence type="ECO:0000313" key="3">
    <source>
        <dbReference type="Proteomes" id="UP000247702"/>
    </source>
</evidence>
<accession>A0A2Z6QDI4</accession>
<dbReference type="AlphaFoldDB" id="A0A2Z6QDI4"/>
<sequence>MILDNFTSNAQVKIPSTSRHPTLIIPPVTLLFRSQKKSARKKLKKLQQQQQQQLDNNPFNTPDSLLPENTPSRSQVVTFSNNELTSPKITLKSNDNKVKPSEDSTNDKGKKRKQDHLTDNFNNSNLILTRYHPQQEEQA</sequence>
<evidence type="ECO:0000313" key="2">
    <source>
        <dbReference type="EMBL" id="GBB83759.1"/>
    </source>
</evidence>
<organism evidence="2 3">
    <name type="scientific">Rhizophagus clarus</name>
    <dbReference type="NCBI Taxonomy" id="94130"/>
    <lineage>
        <taxon>Eukaryota</taxon>
        <taxon>Fungi</taxon>
        <taxon>Fungi incertae sedis</taxon>
        <taxon>Mucoromycota</taxon>
        <taxon>Glomeromycotina</taxon>
        <taxon>Glomeromycetes</taxon>
        <taxon>Glomerales</taxon>
        <taxon>Glomeraceae</taxon>
        <taxon>Rhizophagus</taxon>
    </lineage>
</organism>
<reference evidence="2 3" key="1">
    <citation type="submission" date="2017-11" db="EMBL/GenBank/DDBJ databases">
        <title>The genome of Rhizophagus clarus HR1 reveals common genetic basis of auxotrophy among arbuscular mycorrhizal fungi.</title>
        <authorList>
            <person name="Kobayashi Y."/>
        </authorList>
    </citation>
    <scope>NUCLEOTIDE SEQUENCE [LARGE SCALE GENOMIC DNA]</scope>
    <source>
        <strain evidence="2 3">HR1</strain>
    </source>
</reference>
<dbReference type="EMBL" id="BEXD01000051">
    <property type="protein sequence ID" value="GBB83759.1"/>
    <property type="molecule type" value="Genomic_DNA"/>
</dbReference>
<feature type="compositionally biased region" description="Basic and acidic residues" evidence="1">
    <location>
        <begin position="94"/>
        <end position="108"/>
    </location>
</feature>
<protein>
    <submittedName>
        <fullName evidence="2">Uncharacterized protein</fullName>
    </submittedName>
</protein>
<proteinExistence type="predicted"/>
<keyword evidence="3" id="KW-1185">Reference proteome</keyword>
<name>A0A2Z6QDI4_9GLOM</name>
<feature type="compositionally biased region" description="Polar residues" evidence="1">
    <location>
        <begin position="54"/>
        <end position="93"/>
    </location>
</feature>
<gene>
    <name evidence="2" type="ORF">RclHR1_10430002</name>
</gene>
<evidence type="ECO:0000256" key="1">
    <source>
        <dbReference type="SAM" id="MobiDB-lite"/>
    </source>
</evidence>
<comment type="caution">
    <text evidence="2">The sequence shown here is derived from an EMBL/GenBank/DDBJ whole genome shotgun (WGS) entry which is preliminary data.</text>
</comment>
<feature type="region of interest" description="Disordered" evidence="1">
    <location>
        <begin position="39"/>
        <end position="139"/>
    </location>
</feature>